<dbReference type="AlphaFoldDB" id="A0A8H6XP12"/>
<proteinExistence type="predicted"/>
<accession>A0A8H6XP12</accession>
<dbReference type="Pfam" id="PF12697">
    <property type="entry name" value="Abhydrolase_6"/>
    <property type="match status" value="1"/>
</dbReference>
<name>A0A8H6XP12_9AGAR</name>
<dbReference type="Proteomes" id="UP000623467">
    <property type="component" value="Unassembled WGS sequence"/>
</dbReference>
<dbReference type="GO" id="GO:0016787">
    <property type="term" value="F:hydrolase activity"/>
    <property type="evidence" value="ECO:0007669"/>
    <property type="project" value="UniProtKB-KW"/>
</dbReference>
<keyword evidence="3" id="KW-1185">Reference proteome</keyword>
<reference evidence="2" key="1">
    <citation type="submission" date="2020-05" db="EMBL/GenBank/DDBJ databases">
        <title>Mycena genomes resolve the evolution of fungal bioluminescence.</title>
        <authorList>
            <person name="Tsai I.J."/>
        </authorList>
    </citation>
    <scope>NUCLEOTIDE SEQUENCE</scope>
    <source>
        <strain evidence="2">160909Yilan</strain>
    </source>
</reference>
<comment type="caution">
    <text evidence="2">The sequence shown here is derived from an EMBL/GenBank/DDBJ whole genome shotgun (WGS) entry which is preliminary data.</text>
</comment>
<dbReference type="SUPFAM" id="SSF53474">
    <property type="entry name" value="alpha/beta-Hydrolases"/>
    <property type="match status" value="1"/>
</dbReference>
<evidence type="ECO:0000313" key="3">
    <source>
        <dbReference type="Proteomes" id="UP000623467"/>
    </source>
</evidence>
<dbReference type="InterPro" id="IPR029058">
    <property type="entry name" value="AB_hydrolase_fold"/>
</dbReference>
<dbReference type="InterPro" id="IPR000073">
    <property type="entry name" value="AB_hydrolase_1"/>
</dbReference>
<evidence type="ECO:0000313" key="2">
    <source>
        <dbReference type="EMBL" id="KAF7343864.1"/>
    </source>
</evidence>
<gene>
    <name evidence="2" type="ORF">MSAN_01967700</name>
</gene>
<sequence length="363" mass="40352">MSLQTASFVFDCPQNVRDAPGQVLKMAAKQYWTPASMTNSHGLVLLFAHCIGGHKEQWEPTIERIFALRPGIVREVWAFDWQTHGESAVLNSQLLRTSPSRVYGVSALEWSDAIAAFVNSPRMRGKRIVPIGHSAGAGTMSASIFLPSAFGNYLLIMNFCGMIRVLTTKDKLVSEIPYASFILIEPTIISRDLFYAYLEDRAGQMEFVVAATTARRERWRSREDAHSWMSKRVPWELWDPRVVRKLNEHGLADAPDGGVAIKGDRLQEALSYPDVQPHFDAAQELCRISLNIPVHFIWGGEGSLVPQFVQDALAKSDGRVAASVTRIDAGHMVVQEQPDAVADKICAVLDTIESFEAQGRSKL</sequence>
<protein>
    <submittedName>
        <fullName evidence="2">AB hydrolase-1 domain-containing protein</fullName>
    </submittedName>
</protein>
<dbReference type="EMBL" id="JACAZH010000022">
    <property type="protein sequence ID" value="KAF7343864.1"/>
    <property type="molecule type" value="Genomic_DNA"/>
</dbReference>
<keyword evidence="2" id="KW-0378">Hydrolase</keyword>
<organism evidence="2 3">
    <name type="scientific">Mycena sanguinolenta</name>
    <dbReference type="NCBI Taxonomy" id="230812"/>
    <lineage>
        <taxon>Eukaryota</taxon>
        <taxon>Fungi</taxon>
        <taxon>Dikarya</taxon>
        <taxon>Basidiomycota</taxon>
        <taxon>Agaricomycotina</taxon>
        <taxon>Agaricomycetes</taxon>
        <taxon>Agaricomycetidae</taxon>
        <taxon>Agaricales</taxon>
        <taxon>Marasmiineae</taxon>
        <taxon>Mycenaceae</taxon>
        <taxon>Mycena</taxon>
    </lineage>
</organism>
<dbReference type="OrthoDB" id="94039at2759"/>
<evidence type="ECO:0000259" key="1">
    <source>
        <dbReference type="Pfam" id="PF12697"/>
    </source>
</evidence>
<feature type="domain" description="AB hydrolase-1" evidence="1">
    <location>
        <begin position="45"/>
        <end position="343"/>
    </location>
</feature>
<dbReference type="Gene3D" id="3.40.50.1820">
    <property type="entry name" value="alpha/beta hydrolase"/>
    <property type="match status" value="1"/>
</dbReference>